<dbReference type="RefSeq" id="WP_130155112.1">
    <property type="nucleotide sequence ID" value="NZ_SGIS01000002.1"/>
</dbReference>
<dbReference type="EMBL" id="SGIS01000002">
    <property type="protein sequence ID" value="RZF66296.1"/>
    <property type="molecule type" value="Genomic_DNA"/>
</dbReference>
<evidence type="ECO:0000313" key="2">
    <source>
        <dbReference type="Proteomes" id="UP000292085"/>
    </source>
</evidence>
<proteinExistence type="predicted"/>
<evidence type="ECO:0000313" key="1">
    <source>
        <dbReference type="EMBL" id="RZF66296.1"/>
    </source>
</evidence>
<sequence length="780" mass="80978">MGLASAPPARAATSSFDLIGPRLHVMVTHGGTQLPLQRVPNLAEGDQVSIKLDLLPTQTEHYRLVAAFLRGTVERPDNKWFHEALSWKPKNAELSLTVPKGAQQMALFIVPERGGSASAISSAVRKQPGAFVRAVQELNQASLDRARLDTFLHTMLQTERAAPQTVATISPVLARSLAIRLKSECLEQPAELQAACLTVDRETLLLADTHSSALADTLAGTPTDLAFQLSSTPQAGYGSYSSYIGVVRDLFRLVGAFQSTQLQFIPALAQMNDGAVTVLLNTPVSFAKPASVIVLALPAIEAPKPPPLRRADPAALCAAPGFVLPVEGAPLIYATDYAHDMKLRLKRTDGTPVEIPLRADASAGGFVADGAVPAGSFGAVTSGQVHGDWGFAAFDGPSFTLSNPGETGWKAADGSALVAGRSNQLDLTGGGAGCVTQVEMRRGDGAAQAVEWKQSGANGIVATLPLEKIDAGSVSILVHSKGATDPAVVTLRAFQETGSLDDLTVYAGDSEALLTGTRLDQVLGATLGKLALQPGTLTRVGKQDRLALRLADPAAAPTLVAGKTATADVLFASGKHKTVQVTIAPPRPAATLVRVTAQPAAREGGRAIALTSPDVFAQDSRIAFAFHLDGDAMLTGRETIEIATADGRASTTVSAGKGYDLQDAKTGIVTVVPAEALGPAAFGALRFRTVRDGTASAWVPLGTIARLPEIRSVTCAGKACKITGNRLFLIAKTGASASFEPGQAVPDGFVGTEIPATAGADGRIFLQLRDAPQAAATVRG</sequence>
<accession>A0A4Q6Y9W6</accession>
<name>A0A4Q6Y9W6_9SPHN</name>
<dbReference type="AlphaFoldDB" id="A0A4Q6Y9W6"/>
<comment type="caution">
    <text evidence="1">The sequence shown here is derived from an EMBL/GenBank/DDBJ whole genome shotgun (WGS) entry which is preliminary data.</text>
</comment>
<keyword evidence="2" id="KW-1185">Reference proteome</keyword>
<gene>
    <name evidence="1" type="ORF">EWE75_02545</name>
</gene>
<organism evidence="1 2">
    <name type="scientific">Sphingomonas populi</name>
    <dbReference type="NCBI Taxonomy" id="2484750"/>
    <lineage>
        <taxon>Bacteria</taxon>
        <taxon>Pseudomonadati</taxon>
        <taxon>Pseudomonadota</taxon>
        <taxon>Alphaproteobacteria</taxon>
        <taxon>Sphingomonadales</taxon>
        <taxon>Sphingomonadaceae</taxon>
        <taxon>Sphingomonas</taxon>
    </lineage>
</organism>
<dbReference type="OrthoDB" id="7052005at2"/>
<dbReference type="Proteomes" id="UP000292085">
    <property type="component" value="Unassembled WGS sequence"/>
</dbReference>
<reference evidence="1 2" key="1">
    <citation type="submission" date="2019-02" db="EMBL/GenBank/DDBJ databases">
        <authorList>
            <person name="Li Y."/>
        </authorList>
    </citation>
    <scope>NUCLEOTIDE SEQUENCE [LARGE SCALE GENOMIC DNA]</scope>
    <source>
        <strain evidence="1 2">3-7</strain>
    </source>
</reference>
<protein>
    <submittedName>
        <fullName evidence="1">Uncharacterized protein</fullName>
    </submittedName>
</protein>